<dbReference type="GO" id="GO:0016491">
    <property type="term" value="F:oxidoreductase activity"/>
    <property type="evidence" value="ECO:0007669"/>
    <property type="project" value="InterPro"/>
</dbReference>
<comment type="caution">
    <text evidence="3">The sequence shown here is derived from an EMBL/GenBank/DDBJ whole genome shotgun (WGS) entry which is preliminary data.</text>
</comment>
<dbReference type="SUPFAM" id="SSF54909">
    <property type="entry name" value="Dimeric alpha+beta barrel"/>
    <property type="match status" value="1"/>
</dbReference>
<organism evidence="3 4">
    <name type="scientific">Curvularia kusanoi</name>
    <name type="common">Cochliobolus kusanoi</name>
    <dbReference type="NCBI Taxonomy" id="90978"/>
    <lineage>
        <taxon>Eukaryota</taxon>
        <taxon>Fungi</taxon>
        <taxon>Dikarya</taxon>
        <taxon>Ascomycota</taxon>
        <taxon>Pezizomycotina</taxon>
        <taxon>Dothideomycetes</taxon>
        <taxon>Pleosporomycetidae</taxon>
        <taxon>Pleosporales</taxon>
        <taxon>Pleosporineae</taxon>
        <taxon>Pleosporaceae</taxon>
        <taxon>Curvularia</taxon>
    </lineage>
</organism>
<dbReference type="EMBL" id="SWKU01000021">
    <property type="protein sequence ID" value="KAF2998006.1"/>
    <property type="molecule type" value="Genomic_DNA"/>
</dbReference>
<evidence type="ECO:0000313" key="4">
    <source>
        <dbReference type="Proteomes" id="UP000801428"/>
    </source>
</evidence>
<sequence>MAPLSILLFYKRRADLTPEEFKSHIENNYLPILKSSFGIHFPKTVILRYAERVESGAGDRFGATMASKSKNPPEAPVVLVGSPSDLGWDCMCEMVFRDELQFHQAYAIINSEAGQAVKEEEERFSEIESMRVVLMEKKTYEYTA</sequence>
<reference evidence="3" key="1">
    <citation type="submission" date="2019-04" db="EMBL/GenBank/DDBJ databases">
        <title>Sequencing of skin fungus with MAO and IRED activity.</title>
        <authorList>
            <person name="Marsaioli A.J."/>
            <person name="Bonatto J.M.C."/>
            <person name="Reis Junior O."/>
        </authorList>
    </citation>
    <scope>NUCLEOTIDE SEQUENCE</scope>
    <source>
        <strain evidence="3">30M1</strain>
    </source>
</reference>
<proteinExistence type="inferred from homology"/>
<gene>
    <name evidence="3" type="ORF">E8E13_007330</name>
</gene>
<feature type="domain" description="EthD" evidence="2">
    <location>
        <begin position="14"/>
        <end position="126"/>
    </location>
</feature>
<name>A0A9P4W5X5_CURKU</name>
<dbReference type="InterPro" id="IPR009799">
    <property type="entry name" value="EthD_dom"/>
</dbReference>
<dbReference type="AlphaFoldDB" id="A0A9P4W5X5"/>
<dbReference type="OrthoDB" id="2519291at2759"/>
<keyword evidence="4" id="KW-1185">Reference proteome</keyword>
<evidence type="ECO:0000313" key="3">
    <source>
        <dbReference type="EMBL" id="KAF2998006.1"/>
    </source>
</evidence>
<dbReference type="Proteomes" id="UP000801428">
    <property type="component" value="Unassembled WGS sequence"/>
</dbReference>
<dbReference type="InterPro" id="IPR011008">
    <property type="entry name" value="Dimeric_a/b-barrel"/>
</dbReference>
<dbReference type="Pfam" id="PF07110">
    <property type="entry name" value="EthD"/>
    <property type="match status" value="1"/>
</dbReference>
<evidence type="ECO:0000259" key="2">
    <source>
        <dbReference type="Pfam" id="PF07110"/>
    </source>
</evidence>
<comment type="similarity">
    <text evidence="1">Belongs to the tpcK family.</text>
</comment>
<evidence type="ECO:0000256" key="1">
    <source>
        <dbReference type="ARBA" id="ARBA00005986"/>
    </source>
</evidence>
<dbReference type="Gene3D" id="3.30.70.100">
    <property type="match status" value="1"/>
</dbReference>
<accession>A0A9P4W5X5</accession>
<protein>
    <recommendedName>
        <fullName evidence="2">EthD domain-containing protein</fullName>
    </recommendedName>
</protein>